<feature type="domain" description="Tf2-1-like SH3-like" evidence="1">
    <location>
        <begin position="50"/>
        <end position="110"/>
    </location>
</feature>
<evidence type="ECO:0000313" key="3">
    <source>
        <dbReference type="Proteomes" id="UP000694402"/>
    </source>
</evidence>
<evidence type="ECO:0000313" key="2">
    <source>
        <dbReference type="Ensembl" id="ENSOTSP00005136876.1"/>
    </source>
</evidence>
<dbReference type="SUPFAM" id="SSF54160">
    <property type="entry name" value="Chromo domain-like"/>
    <property type="match status" value="1"/>
</dbReference>
<dbReference type="AlphaFoldDB" id="A0AAZ3R6L2"/>
<accession>A0AAZ3R6L2</accession>
<evidence type="ECO:0000259" key="1">
    <source>
        <dbReference type="Pfam" id="PF24626"/>
    </source>
</evidence>
<protein>
    <recommendedName>
        <fullName evidence="1">Tf2-1-like SH3-like domain-containing protein</fullName>
    </recommendedName>
</protein>
<dbReference type="InterPro" id="IPR056924">
    <property type="entry name" value="SH3_Tf2-1"/>
</dbReference>
<dbReference type="Proteomes" id="UP000694402">
    <property type="component" value="Unassembled WGS sequence"/>
</dbReference>
<dbReference type="Pfam" id="PF24626">
    <property type="entry name" value="SH3_Tf2-1"/>
    <property type="match status" value="1"/>
</dbReference>
<reference evidence="3" key="1">
    <citation type="journal article" date="2018" name="PLoS ONE">
        <title>Chinook salmon (Oncorhynchus tshawytscha) genome and transcriptome.</title>
        <authorList>
            <person name="Christensen K.A."/>
            <person name="Leong J.S."/>
            <person name="Sakhrani D."/>
            <person name="Biagi C.A."/>
            <person name="Minkley D.R."/>
            <person name="Withler R.E."/>
            <person name="Rondeau E.B."/>
            <person name="Koop B.F."/>
            <person name="Devlin R.H."/>
        </authorList>
    </citation>
    <scope>NUCLEOTIDE SEQUENCE [LARGE SCALE GENOMIC DNA]</scope>
</reference>
<keyword evidence="3" id="KW-1185">Reference proteome</keyword>
<reference evidence="2" key="3">
    <citation type="submission" date="2025-09" db="UniProtKB">
        <authorList>
            <consortium name="Ensembl"/>
        </authorList>
    </citation>
    <scope>IDENTIFICATION</scope>
</reference>
<sequence length="166" mass="19183">MDGIKCVLEYQPVLAPWHQGQTEVPVRVHLQQDVTRQKNNADRHRSETPGNRVWLSPRNLPPRLPCRKLGPRFLGPFKDLRRVNKVCSRLQLPPDYRINPLFHVSLLRPVVAGPLQESEVREVPPHPLDIGGGPAYSVRSILDSRRLARGRQYFMEWEGYSPDERN</sequence>
<reference evidence="2" key="2">
    <citation type="submission" date="2025-08" db="UniProtKB">
        <authorList>
            <consortium name="Ensembl"/>
        </authorList>
    </citation>
    <scope>IDENTIFICATION</scope>
</reference>
<name>A0AAZ3R6L2_ONCTS</name>
<proteinExistence type="predicted"/>
<dbReference type="InterPro" id="IPR016197">
    <property type="entry name" value="Chromo-like_dom_sf"/>
</dbReference>
<dbReference type="Ensembl" id="ENSOTST00005155646.1">
    <property type="protein sequence ID" value="ENSOTSP00005136876.1"/>
    <property type="gene ID" value="ENSOTSG00005072773.1"/>
</dbReference>
<dbReference type="GeneTree" id="ENSGT01060000248850"/>
<organism evidence="2 3">
    <name type="scientific">Oncorhynchus tshawytscha</name>
    <name type="common">Chinook salmon</name>
    <name type="synonym">Salmo tshawytscha</name>
    <dbReference type="NCBI Taxonomy" id="74940"/>
    <lineage>
        <taxon>Eukaryota</taxon>
        <taxon>Metazoa</taxon>
        <taxon>Chordata</taxon>
        <taxon>Craniata</taxon>
        <taxon>Vertebrata</taxon>
        <taxon>Euteleostomi</taxon>
        <taxon>Actinopterygii</taxon>
        <taxon>Neopterygii</taxon>
        <taxon>Teleostei</taxon>
        <taxon>Protacanthopterygii</taxon>
        <taxon>Salmoniformes</taxon>
        <taxon>Salmonidae</taxon>
        <taxon>Salmoninae</taxon>
        <taxon>Oncorhynchus</taxon>
    </lineage>
</organism>